<keyword evidence="1" id="KW-0812">Transmembrane</keyword>
<accession>A0A481YP19</accession>
<reference evidence="2" key="1">
    <citation type="journal article" date="2019" name="MBio">
        <title>Virus Genomes from Deep Sea Sediments Expand the Ocean Megavirome and Support Independent Origins of Viral Gigantism.</title>
        <authorList>
            <person name="Backstrom D."/>
            <person name="Yutin N."/>
            <person name="Jorgensen S.L."/>
            <person name="Dharamshi J."/>
            <person name="Homa F."/>
            <person name="Zaremba-Niedwiedzka K."/>
            <person name="Spang A."/>
            <person name="Wolf Y.I."/>
            <person name="Koonin E.V."/>
            <person name="Ettema T.J."/>
        </authorList>
    </citation>
    <scope>NUCLEOTIDE SEQUENCE</scope>
</reference>
<evidence type="ECO:0000313" key="2">
    <source>
        <dbReference type="EMBL" id="QBK85008.1"/>
    </source>
</evidence>
<evidence type="ECO:0000256" key="1">
    <source>
        <dbReference type="SAM" id="Phobius"/>
    </source>
</evidence>
<dbReference type="EMBL" id="MK500301">
    <property type="protein sequence ID" value="QBK85008.1"/>
    <property type="molecule type" value="Genomic_DNA"/>
</dbReference>
<organism evidence="2">
    <name type="scientific">Pithovirus LCDPAC02</name>
    <dbReference type="NCBI Taxonomy" id="2506601"/>
    <lineage>
        <taxon>Viruses</taxon>
        <taxon>Pithoviruses</taxon>
    </lineage>
</organism>
<gene>
    <name evidence="2" type="ORF">LCDPAC02_02070</name>
</gene>
<keyword evidence="1" id="KW-1133">Transmembrane helix</keyword>
<sequence length="291" mass="34557">MKYIFFILLIFLILKTKSVSHRIDILNKTEVREFGKLKFINDYNEKIKQPRLIYYIQPETKLDINNCFPLYFFDLRSKLEEHYLSIDFGCIEGLNRTAIPFYKNFKDNIWSNLESHIKENYDNKLIVKSCDNENGFYYENNIFVPDKCYIIIFDLNKLPEDNLIIGNILYYGSLRNDQELGAFENELIKELPNYVNIEYFDIPTKFDEKTIMYIGILILVFILLILTTLIICTLIQTSQLNEAFIIGFNRLYNKLYKNGDITEESDENLAEEPNEELIEDNELNIIDNEEL</sequence>
<feature type="transmembrane region" description="Helical" evidence="1">
    <location>
        <begin position="211"/>
        <end position="235"/>
    </location>
</feature>
<proteinExistence type="predicted"/>
<name>A0A481YP19_9VIRU</name>
<protein>
    <submittedName>
        <fullName evidence="2">Uncharacterized protein</fullName>
    </submittedName>
</protein>
<keyword evidence="1" id="KW-0472">Membrane</keyword>